<dbReference type="Gene3D" id="1.10.150.400">
    <property type="match status" value="1"/>
</dbReference>
<reference evidence="1 2" key="1">
    <citation type="submission" date="2018-07" db="EMBL/GenBank/DDBJ databases">
        <title>Genomic Encyclopedia of Type Strains, Phase IV (KMG-IV): sequencing the most valuable type-strain genomes for metagenomic binning, comparative biology and taxonomic classification.</title>
        <authorList>
            <person name="Goeker M."/>
        </authorList>
    </citation>
    <scope>NUCLEOTIDE SEQUENCE [LARGE SCALE GENOMIC DNA]</scope>
    <source>
        <strain evidence="1 2">DSM 16500</strain>
    </source>
</reference>
<evidence type="ECO:0000313" key="1">
    <source>
        <dbReference type="EMBL" id="RDI39948.1"/>
    </source>
</evidence>
<proteinExistence type="predicted"/>
<dbReference type="Pfam" id="PF00702">
    <property type="entry name" value="Hydrolase"/>
    <property type="match status" value="1"/>
</dbReference>
<name>A0A370G841_9COXI</name>
<dbReference type="Proteomes" id="UP000254720">
    <property type="component" value="Unassembled WGS sequence"/>
</dbReference>
<sequence>MESTIELDERYESALNEKIFPADLLAALNYYAGKIKVLSLDCFDTLLWRRTVTPIDVFYKLQQKPAFKSIGLNALLRARLESQARNLKVIQDKISEVNLHDIYQAGYPALSAAQLNDLAESELEVEMDVCYAFPPMLSLMREAHSRGIKIIIVSNTYFKENELRRLLAHRLPSDIINIIDHIFCSCEYGLSKTNGLYAKVLDKLSCTAENVLHIGDDINADFKAAKKYGIKSLQLLHHDNNVNDLQRLYAASAAIFNPANRHTQPMLTPFRAILASTPIDTPEKIVGYASIGPIMYSFAQFILNEVETLKNQGKNPKILFLMRDAYLPSVICETLAARPIGKKIRISRFAAFAATFRTRDDIDQYLAEVLFSGRFRDIARQLLLPQEIIEPLVQVTEQSESPLAEFIDLIHREDIQNIILKLSSAYRQRLIRYLENEIDLKPGDTLLFVDLGYSGTAQRKLEPVFREELGVEILGRYLIELDIPAWESSRRGLLDPSWCDDRAMLSLVSYIAILEQICTANEKSVVDYDQQGRPIYSESGFEKNQYEKLDKIQKECIHFIKDAKAFFDQTGHLPLTVLREAAMAELGRFIFLPTENEVNYLESFQFDLNLGTHDVLQVFNPAEGLTSLRKRGLFFSFMEKNKKTMRTNYPAELRSAGLELVMTLMAQHRFGIDLRFKDMSLRRESIQVVALNGDDSSTATVEALLTYDGYYSLTVPISNHGFHTGILLGKKYRWIQFESAEIITINSFLKKTESLYAEDCWQSLVFNDMTHKGGKLYECETTLSSVVIPALKKLNNKNYLVRLVFRPIVLQSAS</sequence>
<protein>
    <submittedName>
        <fullName evidence="1">Haloacid dehalogenase-like hydrolase</fullName>
    </submittedName>
</protein>
<gene>
    <name evidence="1" type="ORF">C8D86_1259</name>
</gene>
<dbReference type="AlphaFoldDB" id="A0A370G841"/>
<accession>A0A370G841</accession>
<dbReference type="RefSeq" id="WP_170131866.1">
    <property type="nucleotide sequence ID" value="NZ_LR699116.1"/>
</dbReference>
<keyword evidence="1" id="KW-0378">Hydrolase</keyword>
<dbReference type="PANTHER" id="PTHR43611:SF3">
    <property type="entry name" value="FLAVIN MONONUCLEOTIDE HYDROLASE 1, CHLOROPLATIC"/>
    <property type="match status" value="1"/>
</dbReference>
<dbReference type="InterPro" id="IPR036412">
    <property type="entry name" value="HAD-like_sf"/>
</dbReference>
<dbReference type="InterPro" id="IPR023214">
    <property type="entry name" value="HAD_sf"/>
</dbReference>
<dbReference type="SUPFAM" id="SSF56784">
    <property type="entry name" value="HAD-like"/>
    <property type="match status" value="1"/>
</dbReference>
<keyword evidence="2" id="KW-1185">Reference proteome</keyword>
<comment type="caution">
    <text evidence="1">The sequence shown here is derived from an EMBL/GenBank/DDBJ whole genome shotgun (WGS) entry which is preliminary data.</text>
</comment>
<dbReference type="GO" id="GO:0016787">
    <property type="term" value="F:hydrolase activity"/>
    <property type="evidence" value="ECO:0007669"/>
    <property type="project" value="UniProtKB-KW"/>
</dbReference>
<dbReference type="EMBL" id="QQAX01000025">
    <property type="protein sequence ID" value="RDI39948.1"/>
    <property type="molecule type" value="Genomic_DNA"/>
</dbReference>
<organism evidence="1 2">
    <name type="scientific">Aquicella lusitana</name>
    <dbReference type="NCBI Taxonomy" id="254246"/>
    <lineage>
        <taxon>Bacteria</taxon>
        <taxon>Pseudomonadati</taxon>
        <taxon>Pseudomonadota</taxon>
        <taxon>Gammaproteobacteria</taxon>
        <taxon>Legionellales</taxon>
        <taxon>Coxiellaceae</taxon>
        <taxon>Aquicella</taxon>
    </lineage>
</organism>
<evidence type="ECO:0000313" key="2">
    <source>
        <dbReference type="Proteomes" id="UP000254720"/>
    </source>
</evidence>
<dbReference type="PANTHER" id="PTHR43611">
    <property type="entry name" value="ALPHA-D-GLUCOSE 1-PHOSPHATE PHOSPHATASE"/>
    <property type="match status" value="1"/>
</dbReference>
<dbReference type="Gene3D" id="3.40.50.1000">
    <property type="entry name" value="HAD superfamily/HAD-like"/>
    <property type="match status" value="1"/>
</dbReference>
<dbReference type="CDD" id="cd01427">
    <property type="entry name" value="HAD_like"/>
    <property type="match status" value="1"/>
</dbReference>